<keyword evidence="2" id="KW-1185">Reference proteome</keyword>
<accession>A0A6L9L844</accession>
<organism evidence="1 2">
    <name type="scientific">Spirosoma terrae</name>
    <dbReference type="NCBI Taxonomy" id="1968276"/>
    <lineage>
        <taxon>Bacteria</taxon>
        <taxon>Pseudomonadati</taxon>
        <taxon>Bacteroidota</taxon>
        <taxon>Cytophagia</taxon>
        <taxon>Cytophagales</taxon>
        <taxon>Cytophagaceae</taxon>
        <taxon>Spirosoma</taxon>
    </lineage>
</organism>
<protein>
    <submittedName>
        <fullName evidence="1">Uncharacterized protein</fullName>
    </submittedName>
</protein>
<sequence length="98" mass="11151">MVVGDISTCIRLDTTRKRAILMQDDTKKRISLGDEWSNDMRVSLPNDQQLRIYLAPDSYIGEAWKATIFPVEDGIALIYAGEDVPVEVIWPAQNDWPN</sequence>
<reference evidence="1 2" key="1">
    <citation type="submission" date="2020-02" db="EMBL/GenBank/DDBJ databases">
        <title>Draft genome sequence of two Spirosoma agri KCTC 52727 and Spirosoma terrae KCTC 52035.</title>
        <authorList>
            <person name="Rojas J."/>
            <person name="Ambika Manirajan B."/>
            <person name="Suarez C."/>
            <person name="Ratering S."/>
            <person name="Schnell S."/>
        </authorList>
    </citation>
    <scope>NUCLEOTIDE SEQUENCE [LARGE SCALE GENOMIC DNA]</scope>
    <source>
        <strain evidence="1 2">KCTC 52035</strain>
    </source>
</reference>
<dbReference type="EMBL" id="JAAFZH010000004">
    <property type="protein sequence ID" value="NDU95647.1"/>
    <property type="molecule type" value="Genomic_DNA"/>
</dbReference>
<dbReference type="Proteomes" id="UP000474175">
    <property type="component" value="Unassembled WGS sequence"/>
</dbReference>
<evidence type="ECO:0000313" key="2">
    <source>
        <dbReference type="Proteomes" id="UP000474175"/>
    </source>
</evidence>
<evidence type="ECO:0000313" key="1">
    <source>
        <dbReference type="EMBL" id="NDU95647.1"/>
    </source>
</evidence>
<name>A0A6L9L844_9BACT</name>
<gene>
    <name evidence="1" type="ORF">GK108_12255</name>
</gene>
<dbReference type="AlphaFoldDB" id="A0A6L9L844"/>
<dbReference type="RefSeq" id="WP_163948085.1">
    <property type="nucleotide sequence ID" value="NZ_JAAFZH010000004.1"/>
</dbReference>
<comment type="caution">
    <text evidence="1">The sequence shown here is derived from an EMBL/GenBank/DDBJ whole genome shotgun (WGS) entry which is preliminary data.</text>
</comment>
<proteinExistence type="predicted"/>